<dbReference type="EMBL" id="BIXY01000142">
    <property type="protein sequence ID" value="GCF11760.1"/>
    <property type="molecule type" value="Genomic_DNA"/>
</dbReference>
<gene>
    <name evidence="1" type="ORF">KDI_53240</name>
</gene>
<dbReference type="Proteomes" id="UP000322530">
    <property type="component" value="Unassembled WGS sequence"/>
</dbReference>
<keyword evidence="2" id="KW-1185">Reference proteome</keyword>
<proteinExistence type="predicted"/>
<name>A0A5A5TJH0_9CHLR</name>
<dbReference type="AlphaFoldDB" id="A0A5A5TJH0"/>
<evidence type="ECO:0000313" key="2">
    <source>
        <dbReference type="Proteomes" id="UP000322530"/>
    </source>
</evidence>
<reference evidence="1 2" key="1">
    <citation type="submission" date="2019-01" db="EMBL/GenBank/DDBJ databases">
        <title>Draft genome sequence of Dictyobacter sp. Uno17.</title>
        <authorList>
            <person name="Wang C.M."/>
            <person name="Zheng Y."/>
            <person name="Sakai Y."/>
            <person name="Abe K."/>
            <person name="Yokota A."/>
            <person name="Yabe S."/>
        </authorList>
    </citation>
    <scope>NUCLEOTIDE SEQUENCE [LARGE SCALE GENOMIC DNA]</scope>
    <source>
        <strain evidence="1 2">Uno17</strain>
    </source>
</reference>
<sequence length="94" mass="10786">MQITVSEESWKEDPRLLLSGDCYHKYGYSGGGTYDIILPCKAIDTIFDGEPHNTTFVNYLRLCILKWGGFPGLEKHSFLSKEQLLYLTHDLLPF</sequence>
<organism evidence="1 2">
    <name type="scientific">Dictyobacter arantiisoli</name>
    <dbReference type="NCBI Taxonomy" id="2014874"/>
    <lineage>
        <taxon>Bacteria</taxon>
        <taxon>Bacillati</taxon>
        <taxon>Chloroflexota</taxon>
        <taxon>Ktedonobacteria</taxon>
        <taxon>Ktedonobacterales</taxon>
        <taxon>Dictyobacteraceae</taxon>
        <taxon>Dictyobacter</taxon>
    </lineage>
</organism>
<evidence type="ECO:0000313" key="1">
    <source>
        <dbReference type="EMBL" id="GCF11760.1"/>
    </source>
</evidence>
<protein>
    <submittedName>
        <fullName evidence="1">Uncharacterized protein</fullName>
    </submittedName>
</protein>
<comment type="caution">
    <text evidence="1">The sequence shown here is derived from an EMBL/GenBank/DDBJ whole genome shotgun (WGS) entry which is preliminary data.</text>
</comment>
<accession>A0A5A5TJH0</accession>